<organism evidence="1 2">
    <name type="scientific">Klebsiella michiganensis</name>
    <dbReference type="NCBI Taxonomy" id="1134687"/>
    <lineage>
        <taxon>Bacteria</taxon>
        <taxon>Pseudomonadati</taxon>
        <taxon>Pseudomonadota</taxon>
        <taxon>Gammaproteobacteria</taxon>
        <taxon>Enterobacterales</taxon>
        <taxon>Enterobacteriaceae</taxon>
        <taxon>Klebsiella/Raoultella group</taxon>
        <taxon>Klebsiella</taxon>
    </lineage>
</organism>
<evidence type="ECO:0000313" key="2">
    <source>
        <dbReference type="Proteomes" id="UP000254863"/>
    </source>
</evidence>
<dbReference type="Pfam" id="PF05929">
    <property type="entry name" value="Phage_GPO"/>
    <property type="match status" value="1"/>
</dbReference>
<dbReference type="InterPro" id="IPR009228">
    <property type="entry name" value="Capsid_scaffold_GpO"/>
</dbReference>
<evidence type="ECO:0000313" key="1">
    <source>
        <dbReference type="EMBL" id="STV71166.1"/>
    </source>
</evidence>
<accession>A0A7H4MYN5</accession>
<gene>
    <name evidence="1" type="ORF">NCTC11685_00098</name>
</gene>
<dbReference type="Proteomes" id="UP000254863">
    <property type="component" value="Unassembled WGS sequence"/>
</dbReference>
<comment type="caution">
    <text evidence="1">The sequence shown here is derived from an EMBL/GenBank/DDBJ whole genome shotgun (WGS) entry which is preliminary data.</text>
</comment>
<sequence>MSEKISDWICICAAGQSVLGEPIKEEVIQEAADNYDTSFYTAMIWPNHPWPEVGGYLAREMYTYNLGRVVEMKAEREGGVLKLFARYAPNQFLINLNNDGQRLFSSAEFDLDFQGEGKIYMTGVTATDIPASTHTQMMQFSAANKRDGVLRSDFNEFSLGCVI</sequence>
<dbReference type="AlphaFoldDB" id="A0A7H4MYN5"/>
<reference evidence="1 2" key="1">
    <citation type="submission" date="2018-06" db="EMBL/GenBank/DDBJ databases">
        <authorList>
            <consortium name="Pathogen Informatics"/>
            <person name="Doyle S."/>
        </authorList>
    </citation>
    <scope>NUCLEOTIDE SEQUENCE [LARGE SCALE GENOMIC DNA]</scope>
    <source>
        <strain evidence="1 2">NCTC11685</strain>
    </source>
</reference>
<proteinExistence type="predicted"/>
<name>A0A7H4MYN5_9ENTR</name>
<protein>
    <submittedName>
        <fullName evidence="1">Phage capsid scaffolding protein</fullName>
    </submittedName>
</protein>
<dbReference type="EMBL" id="UGMS01000001">
    <property type="protein sequence ID" value="STV71166.1"/>
    <property type="molecule type" value="Genomic_DNA"/>
</dbReference>